<dbReference type="SUPFAM" id="SSF51735">
    <property type="entry name" value="NAD(P)-binding Rossmann-fold domains"/>
    <property type="match status" value="1"/>
</dbReference>
<dbReference type="Proteomes" id="UP001147695">
    <property type="component" value="Unassembled WGS sequence"/>
</dbReference>
<evidence type="ECO:0000256" key="2">
    <source>
        <dbReference type="ARBA" id="ARBA00023002"/>
    </source>
</evidence>
<accession>A0A9W9Q9I2</accession>
<dbReference type="PRINTS" id="PR00081">
    <property type="entry name" value="GDHRDH"/>
</dbReference>
<dbReference type="PRINTS" id="PR00080">
    <property type="entry name" value="SDRFAMILY"/>
</dbReference>
<dbReference type="InterPro" id="IPR036291">
    <property type="entry name" value="NAD(P)-bd_dom_sf"/>
</dbReference>
<name>A0A9W9Q9I2_PENBR</name>
<comment type="caution">
    <text evidence="4">The sequence shown here is derived from an EMBL/GenBank/DDBJ whole genome shotgun (WGS) entry which is preliminary data.</text>
</comment>
<protein>
    <submittedName>
        <fullName evidence="4">Uncharacterized protein</fullName>
    </submittedName>
</protein>
<dbReference type="Gene3D" id="3.40.50.720">
    <property type="entry name" value="NAD(P)-binding Rossmann-like Domain"/>
    <property type="match status" value="1"/>
</dbReference>
<evidence type="ECO:0000313" key="4">
    <source>
        <dbReference type="EMBL" id="KAJ5329536.1"/>
    </source>
</evidence>
<comment type="similarity">
    <text evidence="1 3">Belongs to the short-chain dehydrogenases/reductases (SDR) family.</text>
</comment>
<reference evidence="4" key="2">
    <citation type="journal article" date="2023" name="IMA Fungus">
        <title>Comparative genomic study of the Penicillium genus elucidates a diverse pangenome and 15 lateral gene transfer events.</title>
        <authorList>
            <person name="Petersen C."/>
            <person name="Sorensen T."/>
            <person name="Nielsen M.R."/>
            <person name="Sondergaard T.E."/>
            <person name="Sorensen J.L."/>
            <person name="Fitzpatrick D.A."/>
            <person name="Frisvad J.C."/>
            <person name="Nielsen K.L."/>
        </authorList>
    </citation>
    <scope>NUCLEOTIDE SEQUENCE</scope>
    <source>
        <strain evidence="4">IBT 35673</strain>
    </source>
</reference>
<dbReference type="AlphaFoldDB" id="A0A9W9Q9I2"/>
<evidence type="ECO:0000313" key="5">
    <source>
        <dbReference type="Proteomes" id="UP001147695"/>
    </source>
</evidence>
<keyword evidence="2" id="KW-0560">Oxidoreductase</keyword>
<dbReference type="Pfam" id="PF00106">
    <property type="entry name" value="adh_short"/>
    <property type="match status" value="1"/>
</dbReference>
<dbReference type="EMBL" id="JAPZBQ010000005">
    <property type="protein sequence ID" value="KAJ5329536.1"/>
    <property type="molecule type" value="Genomic_DNA"/>
</dbReference>
<reference evidence="4" key="1">
    <citation type="submission" date="2022-12" db="EMBL/GenBank/DDBJ databases">
        <authorList>
            <person name="Petersen C."/>
        </authorList>
    </citation>
    <scope>NUCLEOTIDE SEQUENCE</scope>
    <source>
        <strain evidence="4">IBT 35673</strain>
    </source>
</reference>
<evidence type="ECO:0000256" key="3">
    <source>
        <dbReference type="RuleBase" id="RU000363"/>
    </source>
</evidence>
<dbReference type="GO" id="GO:0016616">
    <property type="term" value="F:oxidoreductase activity, acting on the CH-OH group of donors, NAD or NADP as acceptor"/>
    <property type="evidence" value="ECO:0007669"/>
    <property type="project" value="UniProtKB-ARBA"/>
</dbReference>
<proteinExistence type="inferred from homology"/>
<dbReference type="PANTHER" id="PTHR42901">
    <property type="entry name" value="ALCOHOL DEHYDROGENASE"/>
    <property type="match status" value="1"/>
</dbReference>
<organism evidence="4 5">
    <name type="scientific">Penicillium brevicompactum</name>
    <dbReference type="NCBI Taxonomy" id="5074"/>
    <lineage>
        <taxon>Eukaryota</taxon>
        <taxon>Fungi</taxon>
        <taxon>Dikarya</taxon>
        <taxon>Ascomycota</taxon>
        <taxon>Pezizomycotina</taxon>
        <taxon>Eurotiomycetes</taxon>
        <taxon>Eurotiomycetidae</taxon>
        <taxon>Eurotiales</taxon>
        <taxon>Aspergillaceae</taxon>
        <taxon>Penicillium</taxon>
    </lineage>
</organism>
<dbReference type="InterPro" id="IPR002347">
    <property type="entry name" value="SDR_fam"/>
</dbReference>
<evidence type="ECO:0000256" key="1">
    <source>
        <dbReference type="ARBA" id="ARBA00006484"/>
    </source>
</evidence>
<dbReference type="PANTHER" id="PTHR42901:SF1">
    <property type="entry name" value="ALCOHOL DEHYDROGENASE"/>
    <property type="match status" value="1"/>
</dbReference>
<sequence>MAITGQNALITGASMGIGEATARALAKSGANLILLSRSEDKLAKLADELNKEYPQIKAIYRAADVGNYEEVDAAVKSSISELGGIDILINNAGLAIGAPKAFHELEISEILTMNSTNINGPMFVTHSVLNRSMLSRKAGTIINVTSVTGLEVPPFTGEAVYHSNKAAQEGFTNSLRNELCGTNIRVLALRPGVVAGHFHAQRVGNDQAQYDEFLKGYTPLLADDIAEAAVYMLNQPLNISVKALDVVPSAQRSLTVFDRKWNERTGE</sequence>
<gene>
    <name evidence="4" type="ORF">N7452_009926</name>
</gene>
<dbReference type="FunFam" id="3.40.50.720:FF:000047">
    <property type="entry name" value="NADP-dependent L-serine/L-allo-threonine dehydrogenase"/>
    <property type="match status" value="1"/>
</dbReference>